<organism evidence="1 2">
    <name type="scientific">Chelatococcus sambhunathii</name>
    <dbReference type="NCBI Taxonomy" id="363953"/>
    <lineage>
        <taxon>Bacteria</taxon>
        <taxon>Pseudomonadati</taxon>
        <taxon>Pseudomonadota</taxon>
        <taxon>Alphaproteobacteria</taxon>
        <taxon>Hyphomicrobiales</taxon>
        <taxon>Chelatococcaceae</taxon>
        <taxon>Chelatococcus</taxon>
    </lineage>
</organism>
<keyword evidence="2" id="KW-1185">Reference proteome</keyword>
<reference evidence="1" key="1">
    <citation type="submission" date="2020-10" db="EMBL/GenBank/DDBJ databases">
        <authorList>
            <person name="Abbas A."/>
            <person name="Razzaq R."/>
            <person name="Waqas M."/>
            <person name="Abbas N."/>
            <person name="Nielsen T.K."/>
            <person name="Hansen L.H."/>
            <person name="Hussain S."/>
            <person name="Shahid M."/>
        </authorList>
    </citation>
    <scope>NUCLEOTIDE SEQUENCE</scope>
    <source>
        <strain evidence="1">S14</strain>
    </source>
</reference>
<proteinExistence type="predicted"/>
<gene>
    <name evidence="1" type="ORF">IHQ68_02005</name>
</gene>
<evidence type="ECO:0000313" key="2">
    <source>
        <dbReference type="Proteomes" id="UP001181622"/>
    </source>
</evidence>
<dbReference type="EMBL" id="JADBEO010000003">
    <property type="protein sequence ID" value="MDR4305395.1"/>
    <property type="molecule type" value="Genomic_DNA"/>
</dbReference>
<name>A0ABU1DBF2_9HYPH</name>
<comment type="caution">
    <text evidence="1">The sequence shown here is derived from an EMBL/GenBank/DDBJ whole genome shotgun (WGS) entry which is preliminary data.</text>
</comment>
<protein>
    <submittedName>
        <fullName evidence="1">Uncharacterized protein</fullName>
    </submittedName>
</protein>
<sequence>MIDDCLAAFTVAATANLPDAVETARLEVGRLLVAAPNEPTHQLAILCELKAAFDALQIDSSAGREIARDMDERIAGLRASL</sequence>
<accession>A0ABU1DBF2</accession>
<evidence type="ECO:0000313" key="1">
    <source>
        <dbReference type="EMBL" id="MDR4305395.1"/>
    </source>
</evidence>
<dbReference type="Proteomes" id="UP001181622">
    <property type="component" value="Unassembled WGS sequence"/>
</dbReference>